<protein>
    <submittedName>
        <fullName evidence="1">Uncharacterized protein</fullName>
    </submittedName>
</protein>
<organism evidence="1 2">
    <name type="scientific">Bordetella genomosp. 9</name>
    <dbReference type="NCBI Taxonomy" id="1416803"/>
    <lineage>
        <taxon>Bacteria</taxon>
        <taxon>Pseudomonadati</taxon>
        <taxon>Pseudomonadota</taxon>
        <taxon>Betaproteobacteria</taxon>
        <taxon>Burkholderiales</taxon>
        <taxon>Alcaligenaceae</taxon>
        <taxon>Bordetella</taxon>
    </lineage>
</organism>
<keyword evidence="2" id="KW-1185">Reference proteome</keyword>
<dbReference type="AlphaFoldDB" id="A0A261R4T6"/>
<accession>A0A261R4T6</accession>
<evidence type="ECO:0000313" key="2">
    <source>
        <dbReference type="Proteomes" id="UP000216857"/>
    </source>
</evidence>
<evidence type="ECO:0000313" key="1">
    <source>
        <dbReference type="EMBL" id="OZI20034.1"/>
    </source>
</evidence>
<dbReference type="RefSeq" id="WP_094848648.1">
    <property type="nucleotide sequence ID" value="NZ_NEVJ01000003.1"/>
</dbReference>
<sequence>MPVPHEPINVAEVLELFGCATDEASRLRLRAGLDAIQSAMQTRMRSPLRPAEFVKAKALADASISAREILAAVDAAIRTQPR</sequence>
<dbReference type="OrthoDB" id="9865191at2"/>
<name>A0A261R4T6_9BORD</name>
<dbReference type="EMBL" id="NEVJ01000003">
    <property type="protein sequence ID" value="OZI20034.1"/>
    <property type="molecule type" value="Genomic_DNA"/>
</dbReference>
<comment type="caution">
    <text evidence="1">The sequence shown here is derived from an EMBL/GenBank/DDBJ whole genome shotgun (WGS) entry which is preliminary data.</text>
</comment>
<reference evidence="1" key="1">
    <citation type="submission" date="2017-05" db="EMBL/GenBank/DDBJ databases">
        <title>Complete and WGS of Bordetella genogroups.</title>
        <authorList>
            <person name="Spilker T."/>
            <person name="Lipuma J."/>
        </authorList>
    </citation>
    <scope>NUCLEOTIDE SEQUENCE</scope>
    <source>
        <strain evidence="1">AU21707</strain>
    </source>
</reference>
<proteinExistence type="predicted"/>
<dbReference type="Proteomes" id="UP000216857">
    <property type="component" value="Unassembled WGS sequence"/>
</dbReference>
<gene>
    <name evidence="1" type="ORF">CAL26_21000</name>
</gene>